<accession>A0A426Y357</accession>
<evidence type="ECO:0000313" key="2">
    <source>
        <dbReference type="EMBL" id="RRT46182.1"/>
    </source>
</evidence>
<name>A0A426Y357_ENSVE</name>
<dbReference type="EMBL" id="AMZH03015362">
    <property type="protein sequence ID" value="RRT46182.1"/>
    <property type="molecule type" value="Genomic_DNA"/>
</dbReference>
<gene>
    <name evidence="2" type="ORF">B296_00054619</name>
</gene>
<evidence type="ECO:0000313" key="3">
    <source>
        <dbReference type="Proteomes" id="UP000287651"/>
    </source>
</evidence>
<organism evidence="2 3">
    <name type="scientific">Ensete ventricosum</name>
    <name type="common">Abyssinian banana</name>
    <name type="synonym">Musa ensete</name>
    <dbReference type="NCBI Taxonomy" id="4639"/>
    <lineage>
        <taxon>Eukaryota</taxon>
        <taxon>Viridiplantae</taxon>
        <taxon>Streptophyta</taxon>
        <taxon>Embryophyta</taxon>
        <taxon>Tracheophyta</taxon>
        <taxon>Spermatophyta</taxon>
        <taxon>Magnoliopsida</taxon>
        <taxon>Liliopsida</taxon>
        <taxon>Zingiberales</taxon>
        <taxon>Musaceae</taxon>
        <taxon>Ensete</taxon>
    </lineage>
</organism>
<feature type="compositionally biased region" description="Basic and acidic residues" evidence="1">
    <location>
        <begin position="1"/>
        <end position="17"/>
    </location>
</feature>
<evidence type="ECO:0000256" key="1">
    <source>
        <dbReference type="SAM" id="MobiDB-lite"/>
    </source>
</evidence>
<proteinExistence type="predicted"/>
<comment type="caution">
    <text evidence="2">The sequence shown here is derived from an EMBL/GenBank/DDBJ whole genome shotgun (WGS) entry which is preliminary data.</text>
</comment>
<reference evidence="2 3" key="1">
    <citation type="journal article" date="2014" name="Agronomy (Basel)">
        <title>A Draft Genome Sequence for Ensete ventricosum, the Drought-Tolerant Tree Against Hunger.</title>
        <authorList>
            <person name="Harrison J."/>
            <person name="Moore K.A."/>
            <person name="Paszkiewicz K."/>
            <person name="Jones T."/>
            <person name="Grant M."/>
            <person name="Ambacheew D."/>
            <person name="Muzemil S."/>
            <person name="Studholme D.J."/>
        </authorList>
    </citation>
    <scope>NUCLEOTIDE SEQUENCE [LARGE SCALE GENOMIC DNA]</scope>
</reference>
<feature type="region of interest" description="Disordered" evidence="1">
    <location>
        <begin position="1"/>
        <end position="86"/>
    </location>
</feature>
<protein>
    <submittedName>
        <fullName evidence="2">Uncharacterized protein</fullName>
    </submittedName>
</protein>
<sequence length="111" mass="12533">MSRTDHDSSVDCLDTKHGRQRRHADKEKDKKEDRDKIDHERDEDSEHDCGDIENSQCRQKISSRRVDDSIAEPMQQGGDGAKNIGTYSFSASAFDDKSALKSKSSKICCLI</sequence>
<dbReference type="AlphaFoldDB" id="A0A426Y357"/>
<feature type="compositionally biased region" description="Basic and acidic residues" evidence="1">
    <location>
        <begin position="24"/>
        <end position="50"/>
    </location>
</feature>
<dbReference type="Proteomes" id="UP000287651">
    <property type="component" value="Unassembled WGS sequence"/>
</dbReference>